<dbReference type="EMBL" id="JALNTZ010000004">
    <property type="protein sequence ID" value="KAJ3655304.1"/>
    <property type="molecule type" value="Genomic_DNA"/>
</dbReference>
<accession>A0AA38IKQ4</accession>
<proteinExistence type="predicted"/>
<name>A0AA38IKQ4_9CUCU</name>
<sequence length="170" mass="18977">MGQAEVEIYIGQQKIRHRALVAGFKDDFILVMDLISRHGLMVYSVEKVLRLDNEQFILNQCSIESKPIRLIACENVKVRGNAETIVSVRAKVKPGFALGIIQPLHAPKKNLVISSASVNTENDIPVRVANVFPKPLNNKSGEILAVYEPVTKIVHHNEGLSDNTDEERKK</sequence>
<comment type="caution">
    <text evidence="1">The sequence shown here is derived from an EMBL/GenBank/DDBJ whole genome shotgun (WGS) entry which is preliminary data.</text>
</comment>
<protein>
    <submittedName>
        <fullName evidence="1">Uncharacterized protein</fullName>
    </submittedName>
</protein>
<evidence type="ECO:0000313" key="1">
    <source>
        <dbReference type="EMBL" id="KAJ3655304.1"/>
    </source>
</evidence>
<evidence type="ECO:0000313" key="2">
    <source>
        <dbReference type="Proteomes" id="UP001168821"/>
    </source>
</evidence>
<dbReference type="AlphaFoldDB" id="A0AA38IKQ4"/>
<organism evidence="1 2">
    <name type="scientific">Zophobas morio</name>
    <dbReference type="NCBI Taxonomy" id="2755281"/>
    <lineage>
        <taxon>Eukaryota</taxon>
        <taxon>Metazoa</taxon>
        <taxon>Ecdysozoa</taxon>
        <taxon>Arthropoda</taxon>
        <taxon>Hexapoda</taxon>
        <taxon>Insecta</taxon>
        <taxon>Pterygota</taxon>
        <taxon>Neoptera</taxon>
        <taxon>Endopterygota</taxon>
        <taxon>Coleoptera</taxon>
        <taxon>Polyphaga</taxon>
        <taxon>Cucujiformia</taxon>
        <taxon>Tenebrionidae</taxon>
        <taxon>Zophobas</taxon>
    </lineage>
</organism>
<reference evidence="1" key="1">
    <citation type="journal article" date="2023" name="G3 (Bethesda)">
        <title>Whole genome assemblies of Zophobas morio and Tenebrio molitor.</title>
        <authorList>
            <person name="Kaur S."/>
            <person name="Stinson S.A."/>
            <person name="diCenzo G.C."/>
        </authorList>
    </citation>
    <scope>NUCLEOTIDE SEQUENCE</scope>
    <source>
        <strain evidence="1">QUZm001</strain>
    </source>
</reference>
<keyword evidence="2" id="KW-1185">Reference proteome</keyword>
<dbReference type="Proteomes" id="UP001168821">
    <property type="component" value="Unassembled WGS sequence"/>
</dbReference>
<gene>
    <name evidence="1" type="ORF">Zmor_014439</name>
</gene>